<evidence type="ECO:0000259" key="1">
    <source>
        <dbReference type="Pfam" id="PF18765"/>
    </source>
</evidence>
<reference evidence="2" key="1">
    <citation type="submission" date="2020-10" db="EMBL/GenBank/DDBJ databases">
        <authorList>
            <person name="Gilroy R."/>
        </authorList>
    </citation>
    <scope>NUCLEOTIDE SEQUENCE</scope>
    <source>
        <strain evidence="2">CHK154-7741</strain>
    </source>
</reference>
<accession>A0A9D1SS79</accession>
<organism evidence="2 3">
    <name type="scientific">Candidatus Limenecus avicola</name>
    <dbReference type="NCBI Taxonomy" id="2840847"/>
    <lineage>
        <taxon>Bacteria</taxon>
        <taxon>Bacillati</taxon>
        <taxon>Bacillota</taxon>
        <taxon>Clostridia</taxon>
        <taxon>Eubacteriales</taxon>
        <taxon>Clostridiaceae</taxon>
        <taxon>Clostridiaceae incertae sedis</taxon>
        <taxon>Candidatus Limenecus</taxon>
    </lineage>
</organism>
<evidence type="ECO:0000313" key="2">
    <source>
        <dbReference type="EMBL" id="HIU92862.1"/>
    </source>
</evidence>
<sequence length="206" mass="24870">MINIIKKRLKEEHNISTLFPTDTIIEGQKAGYIENKDLCFEIINYSLNFYSTKSFSIYPKDEYLKLLADFYKKFSSDVKYATANIIHKKSKNIDNLFGLKKEYYDDIINVMKNNKNVKVARIFGSRISENYREFSDIDMILEGTYTEKGFERIRKQLQRLKIPYFIDIYDVNYRLKPFIYRNTIRSKFFYKRSDYFVDNYISFIEM</sequence>
<protein>
    <recommendedName>
        <fullName evidence="1">Polymerase beta nucleotidyltransferase domain-containing protein</fullName>
    </recommendedName>
</protein>
<comment type="caution">
    <text evidence="2">The sequence shown here is derived from an EMBL/GenBank/DDBJ whole genome shotgun (WGS) entry which is preliminary data.</text>
</comment>
<name>A0A9D1SS79_9CLOT</name>
<dbReference type="AlphaFoldDB" id="A0A9D1SS79"/>
<evidence type="ECO:0000313" key="3">
    <source>
        <dbReference type="Proteomes" id="UP000886748"/>
    </source>
</evidence>
<dbReference type="EMBL" id="DVOD01000052">
    <property type="protein sequence ID" value="HIU92862.1"/>
    <property type="molecule type" value="Genomic_DNA"/>
</dbReference>
<dbReference type="InterPro" id="IPR043519">
    <property type="entry name" value="NT_sf"/>
</dbReference>
<gene>
    <name evidence="2" type="ORF">IAD26_07000</name>
</gene>
<dbReference type="Proteomes" id="UP000886748">
    <property type="component" value="Unassembled WGS sequence"/>
</dbReference>
<feature type="domain" description="Polymerase beta nucleotidyltransferase" evidence="1">
    <location>
        <begin position="106"/>
        <end position="193"/>
    </location>
</feature>
<proteinExistence type="predicted"/>
<dbReference type="Gene3D" id="3.30.460.10">
    <property type="entry name" value="Beta Polymerase, domain 2"/>
    <property type="match status" value="1"/>
</dbReference>
<dbReference type="InterPro" id="IPR041633">
    <property type="entry name" value="Polbeta"/>
</dbReference>
<reference evidence="2" key="2">
    <citation type="journal article" date="2021" name="PeerJ">
        <title>Extensive microbial diversity within the chicken gut microbiome revealed by metagenomics and culture.</title>
        <authorList>
            <person name="Gilroy R."/>
            <person name="Ravi A."/>
            <person name="Getino M."/>
            <person name="Pursley I."/>
            <person name="Horton D.L."/>
            <person name="Alikhan N.F."/>
            <person name="Baker D."/>
            <person name="Gharbi K."/>
            <person name="Hall N."/>
            <person name="Watson M."/>
            <person name="Adriaenssens E.M."/>
            <person name="Foster-Nyarko E."/>
            <person name="Jarju S."/>
            <person name="Secka A."/>
            <person name="Antonio M."/>
            <person name="Oren A."/>
            <person name="Chaudhuri R.R."/>
            <person name="La Ragione R."/>
            <person name="Hildebrand F."/>
            <person name="Pallen M.J."/>
        </authorList>
    </citation>
    <scope>NUCLEOTIDE SEQUENCE</scope>
    <source>
        <strain evidence="2">CHK154-7741</strain>
    </source>
</reference>
<dbReference type="SUPFAM" id="SSF81301">
    <property type="entry name" value="Nucleotidyltransferase"/>
    <property type="match status" value="1"/>
</dbReference>
<dbReference type="Pfam" id="PF18765">
    <property type="entry name" value="Polbeta"/>
    <property type="match status" value="1"/>
</dbReference>